<comment type="caution">
    <text evidence="1">The sequence shown here is derived from an EMBL/GenBank/DDBJ whole genome shotgun (WGS) entry which is preliminary data.</text>
</comment>
<accession>A0ABN0E4T9</accession>
<organism evidence="1 2">
    <name type="scientific">Aeromonas salmonicida subsp. salmonicida 01-B526</name>
    <dbReference type="NCBI Taxonomy" id="1076135"/>
    <lineage>
        <taxon>Bacteria</taxon>
        <taxon>Pseudomonadati</taxon>
        <taxon>Pseudomonadota</taxon>
        <taxon>Gammaproteobacteria</taxon>
        <taxon>Aeromonadales</taxon>
        <taxon>Aeromonadaceae</taxon>
        <taxon>Aeromonas</taxon>
    </lineage>
</organism>
<sequence length="53" mass="5653">MQPSCDHHTKENGDEEREMIPAASIAAPVAIVVAEKPVGENHKTNCGLNEAVN</sequence>
<protein>
    <submittedName>
        <fullName evidence="1">Uncharacterized protein</fullName>
    </submittedName>
</protein>
<evidence type="ECO:0000313" key="1">
    <source>
        <dbReference type="EMBL" id="EHI54248.1"/>
    </source>
</evidence>
<name>A0ABN0E4T9_AERSS</name>
<dbReference type="Proteomes" id="UP000006428">
    <property type="component" value="Unassembled WGS sequence"/>
</dbReference>
<gene>
    <name evidence="1" type="ORF">IYQ_00652</name>
</gene>
<evidence type="ECO:0000313" key="2">
    <source>
        <dbReference type="Proteomes" id="UP000006428"/>
    </source>
</evidence>
<keyword evidence="2" id="KW-1185">Reference proteome</keyword>
<proteinExistence type="predicted"/>
<reference evidence="1 2" key="1">
    <citation type="journal article" date="2012" name="Front. Microbiol.">
        <title>Draft Genome Sequence of the Virulent Strain 01-B526 of the Fish Pathogen Aeromonas salmonicida.</title>
        <authorList>
            <person name="Charette S.J."/>
            <person name="Brochu F."/>
            <person name="Boyle B."/>
            <person name="Filion G."/>
            <person name="Tanaka K.H."/>
            <person name="Derome N."/>
        </authorList>
    </citation>
    <scope>NUCLEOTIDE SEQUENCE [LARGE SCALE GENOMIC DNA]</scope>
    <source>
        <strain evidence="1 2">01-B526</strain>
    </source>
</reference>
<dbReference type="EMBL" id="AGVO01000002">
    <property type="protein sequence ID" value="EHI54248.1"/>
    <property type="molecule type" value="Genomic_DNA"/>
</dbReference>